<protein>
    <recommendedName>
        <fullName evidence="3">non-specific serine/threonine protein kinase</fullName>
        <ecNumber evidence="3">2.7.11.1</ecNumber>
    </recommendedName>
</protein>
<dbReference type="Gene3D" id="3.30.310.80">
    <property type="entry name" value="Kinase associated domain 1, KA1"/>
    <property type="match status" value="1"/>
</dbReference>
<comment type="catalytic activity">
    <reaction evidence="10">
        <text>L-seryl-[protein] + ATP = O-phospho-L-seryl-[protein] + ADP + H(+)</text>
        <dbReference type="Rhea" id="RHEA:17989"/>
        <dbReference type="Rhea" id="RHEA-COMP:9863"/>
        <dbReference type="Rhea" id="RHEA-COMP:11604"/>
        <dbReference type="ChEBI" id="CHEBI:15378"/>
        <dbReference type="ChEBI" id="CHEBI:29999"/>
        <dbReference type="ChEBI" id="CHEBI:30616"/>
        <dbReference type="ChEBI" id="CHEBI:83421"/>
        <dbReference type="ChEBI" id="CHEBI:456216"/>
        <dbReference type="EC" id="2.7.11.1"/>
    </reaction>
</comment>
<dbReference type="GO" id="GO:0005524">
    <property type="term" value="F:ATP binding"/>
    <property type="evidence" value="ECO:0007669"/>
    <property type="project" value="UniProtKB-UniRule"/>
</dbReference>
<dbReference type="CDD" id="cd12195">
    <property type="entry name" value="CIPK_C"/>
    <property type="match status" value="1"/>
</dbReference>
<evidence type="ECO:0000259" key="15">
    <source>
        <dbReference type="PROSITE" id="PS50011"/>
    </source>
</evidence>
<dbReference type="PROSITE" id="PS00108">
    <property type="entry name" value="PROTEIN_KINASE_ST"/>
    <property type="match status" value="1"/>
</dbReference>
<name>M1A013_SOLTU</name>
<dbReference type="PROSITE" id="PS50816">
    <property type="entry name" value="NAF"/>
    <property type="match status" value="1"/>
</dbReference>
<keyword evidence="4 12" id="KW-0723">Serine/threonine-protein kinase</keyword>
<evidence type="ECO:0000256" key="1">
    <source>
        <dbReference type="ARBA" id="ARBA00001936"/>
    </source>
</evidence>
<evidence type="ECO:0000256" key="4">
    <source>
        <dbReference type="ARBA" id="ARBA00022527"/>
    </source>
</evidence>
<dbReference type="PANTHER" id="PTHR43895:SF65">
    <property type="entry name" value="CBL-INTERACTING PROTEIN KINASE 21"/>
    <property type="match status" value="1"/>
</dbReference>
<accession>M1A013</accession>
<keyword evidence="14" id="KW-0472">Membrane</keyword>
<evidence type="ECO:0000313" key="17">
    <source>
        <dbReference type="EnsemblPlants" id="PGSC0003DMT400011723"/>
    </source>
</evidence>
<feature type="domain" description="Protein kinase" evidence="15">
    <location>
        <begin position="31"/>
        <end position="286"/>
    </location>
</feature>
<dbReference type="FunFam" id="3.30.200.20:FF:000096">
    <property type="entry name" value="Non-specific serine/threonine protein kinase"/>
    <property type="match status" value="1"/>
</dbReference>
<organism evidence="17 18">
    <name type="scientific">Solanum tuberosum</name>
    <name type="common">Potato</name>
    <dbReference type="NCBI Taxonomy" id="4113"/>
    <lineage>
        <taxon>Eukaryota</taxon>
        <taxon>Viridiplantae</taxon>
        <taxon>Streptophyta</taxon>
        <taxon>Embryophyta</taxon>
        <taxon>Tracheophyta</taxon>
        <taxon>Spermatophyta</taxon>
        <taxon>Magnoliopsida</taxon>
        <taxon>eudicotyledons</taxon>
        <taxon>Gunneridae</taxon>
        <taxon>Pentapetalae</taxon>
        <taxon>asterids</taxon>
        <taxon>lamiids</taxon>
        <taxon>Solanales</taxon>
        <taxon>Solanaceae</taxon>
        <taxon>Solanoideae</taxon>
        <taxon>Solaneae</taxon>
        <taxon>Solanum</taxon>
    </lineage>
</organism>
<dbReference type="GO" id="GO:0106310">
    <property type="term" value="F:protein serine kinase activity"/>
    <property type="evidence" value="ECO:0007669"/>
    <property type="project" value="RHEA"/>
</dbReference>
<evidence type="ECO:0000256" key="11">
    <source>
        <dbReference type="PROSITE-ProRule" id="PRU10141"/>
    </source>
</evidence>
<dbReference type="PANTHER" id="PTHR43895">
    <property type="entry name" value="CALCIUM/CALMODULIN-DEPENDENT PROTEIN KINASE KINASE-RELATED"/>
    <property type="match status" value="1"/>
</dbReference>
<evidence type="ECO:0000256" key="13">
    <source>
        <dbReference type="SAM" id="MobiDB-lite"/>
    </source>
</evidence>
<dbReference type="GO" id="GO:0004674">
    <property type="term" value="F:protein serine/threonine kinase activity"/>
    <property type="evidence" value="ECO:0007669"/>
    <property type="project" value="UniProtKB-KW"/>
</dbReference>
<dbReference type="PROSITE" id="PS50011">
    <property type="entry name" value="PROTEIN_KINASE_DOM"/>
    <property type="match status" value="1"/>
</dbReference>
<keyword evidence="14" id="KW-1133">Transmembrane helix</keyword>
<proteinExistence type="inferred from homology"/>
<dbReference type="InterPro" id="IPR004041">
    <property type="entry name" value="NAF_dom"/>
</dbReference>
<evidence type="ECO:0000256" key="7">
    <source>
        <dbReference type="ARBA" id="ARBA00022777"/>
    </source>
</evidence>
<evidence type="ECO:0000259" key="16">
    <source>
        <dbReference type="PROSITE" id="PS50816"/>
    </source>
</evidence>
<dbReference type="InterPro" id="IPR008271">
    <property type="entry name" value="Ser/Thr_kinase_AS"/>
</dbReference>
<evidence type="ECO:0000256" key="12">
    <source>
        <dbReference type="RuleBase" id="RU000304"/>
    </source>
</evidence>
<evidence type="ECO:0000256" key="3">
    <source>
        <dbReference type="ARBA" id="ARBA00012513"/>
    </source>
</evidence>
<dbReference type="Gene3D" id="1.10.510.10">
    <property type="entry name" value="Transferase(Phosphotransferase) domain 1"/>
    <property type="match status" value="1"/>
</dbReference>
<evidence type="ECO:0000256" key="5">
    <source>
        <dbReference type="ARBA" id="ARBA00022679"/>
    </source>
</evidence>
<feature type="transmembrane region" description="Helical" evidence="14">
    <location>
        <begin position="450"/>
        <end position="470"/>
    </location>
</feature>
<dbReference type="Pfam" id="PF00069">
    <property type="entry name" value="Pkinase"/>
    <property type="match status" value="1"/>
</dbReference>
<gene>
    <name evidence="17" type="primary">LOC102593681</name>
</gene>
<reference evidence="18" key="1">
    <citation type="journal article" date="2011" name="Nature">
        <title>Genome sequence and analysis of the tuber crop potato.</title>
        <authorList>
            <consortium name="The Potato Genome Sequencing Consortium"/>
        </authorList>
    </citation>
    <scope>NUCLEOTIDE SEQUENCE [LARGE SCALE GENOMIC DNA]</scope>
    <source>
        <strain evidence="18">cv. DM1-3 516 R44</strain>
    </source>
</reference>
<keyword evidence="8 11" id="KW-0067">ATP-binding</keyword>
<sequence length="488" mass="55835">MVLIHHQQQQQQEEEIVRRERGKKGMRVGKYELGRTLGEGNFGKVKFAKHTDSAQSFAIKILEKNRIQDLRITDQIKREIRTLKVLKHPNVVRLYEVLASKTKIYMVLEYVNGGELFDRIASKGKLSETQGRKLFQQLIDGVSYCHDKGVFHRDLKLENVLIDGGRNIKISDFGLSALPQHLRDDGLLHTTCGSPNYVAPEVLSNRGYNGATSDTWSCGVILYVILTGFLPFDDRNLAVLYQKIFKGDAPIPKWLSQGAKNLIKRILDPNPQTRITMAEIKEDEWFKQNYTPTNPDEEEDLESDDTSSDDEVLTIHEVPLDIERNPESPSLINNAFQLIGMSSCLDLSGFFENEDVSERKIRFTSNLSPKELLDRIENLAVQMGFQVQKKSGKVSTYMFIYCLLRLHKCCVFAFVSQGSIRNNLSTCHGRGKVHVYFTLRTPYLWYYTRYVVVVVVKPCFCVCIVVKIIAREQRSKNTSQSFNSSRGF</sequence>
<comment type="similarity">
    <text evidence="2">Belongs to the protein kinase superfamily. CAMK Ser/Thr protein kinase family. SNF1 subfamily.</text>
</comment>
<dbReference type="GO" id="GO:0007165">
    <property type="term" value="P:signal transduction"/>
    <property type="evidence" value="ECO:0007669"/>
    <property type="project" value="InterPro"/>
</dbReference>
<dbReference type="InterPro" id="IPR017441">
    <property type="entry name" value="Protein_kinase_ATP_BS"/>
</dbReference>
<evidence type="ECO:0000256" key="8">
    <source>
        <dbReference type="ARBA" id="ARBA00022840"/>
    </source>
</evidence>
<evidence type="ECO:0000313" key="18">
    <source>
        <dbReference type="Proteomes" id="UP000011115"/>
    </source>
</evidence>
<dbReference type="InterPro" id="IPR018451">
    <property type="entry name" value="NAF/FISL_domain"/>
</dbReference>
<dbReference type="EC" id="2.7.11.1" evidence="3"/>
<reference evidence="17" key="2">
    <citation type="submission" date="2015-06" db="UniProtKB">
        <authorList>
            <consortium name="EnsemblPlants"/>
        </authorList>
    </citation>
    <scope>IDENTIFICATION</scope>
    <source>
        <strain evidence="17">DM1-3 516 R44</strain>
    </source>
</reference>
<dbReference type="ExpressionAtlas" id="M1A013">
    <property type="expression patterns" value="baseline and differential"/>
</dbReference>
<evidence type="ECO:0000256" key="10">
    <source>
        <dbReference type="ARBA" id="ARBA00048679"/>
    </source>
</evidence>
<dbReference type="Proteomes" id="UP000011115">
    <property type="component" value="Unassembled WGS sequence"/>
</dbReference>
<feature type="region of interest" description="Disordered" evidence="13">
    <location>
        <begin position="286"/>
        <end position="308"/>
    </location>
</feature>
<dbReference type="InterPro" id="IPR011009">
    <property type="entry name" value="Kinase-like_dom_sf"/>
</dbReference>
<dbReference type="SUPFAM" id="SSF56112">
    <property type="entry name" value="Protein kinase-like (PK-like)"/>
    <property type="match status" value="1"/>
</dbReference>
<evidence type="ECO:0000256" key="14">
    <source>
        <dbReference type="SAM" id="Phobius"/>
    </source>
</evidence>
<dbReference type="AlphaFoldDB" id="M1A013"/>
<dbReference type="SMART" id="SM00220">
    <property type="entry name" value="S_TKc"/>
    <property type="match status" value="1"/>
</dbReference>
<feature type="binding site" evidence="11">
    <location>
        <position position="60"/>
    </location>
    <ligand>
        <name>ATP</name>
        <dbReference type="ChEBI" id="CHEBI:30616"/>
    </ligand>
</feature>
<feature type="domain" description="NAF" evidence="16">
    <location>
        <begin position="328"/>
        <end position="352"/>
    </location>
</feature>
<comment type="cofactor">
    <cofactor evidence="1">
        <name>Mn(2+)</name>
        <dbReference type="ChEBI" id="CHEBI:29035"/>
    </cofactor>
</comment>
<evidence type="ECO:0000256" key="2">
    <source>
        <dbReference type="ARBA" id="ARBA00006234"/>
    </source>
</evidence>
<dbReference type="EnsemblPlants" id="PGSC0003DMT400011723">
    <property type="protein sequence ID" value="PGSC0003DMT400011723"/>
    <property type="gene ID" value="PGSC0003DMG400004601"/>
</dbReference>
<comment type="catalytic activity">
    <reaction evidence="9">
        <text>L-threonyl-[protein] + ATP = O-phospho-L-threonyl-[protein] + ADP + H(+)</text>
        <dbReference type="Rhea" id="RHEA:46608"/>
        <dbReference type="Rhea" id="RHEA-COMP:11060"/>
        <dbReference type="Rhea" id="RHEA-COMP:11605"/>
        <dbReference type="ChEBI" id="CHEBI:15378"/>
        <dbReference type="ChEBI" id="CHEBI:30013"/>
        <dbReference type="ChEBI" id="CHEBI:30616"/>
        <dbReference type="ChEBI" id="CHEBI:61977"/>
        <dbReference type="ChEBI" id="CHEBI:456216"/>
        <dbReference type="EC" id="2.7.11.1"/>
    </reaction>
</comment>
<dbReference type="PROSITE" id="PS00107">
    <property type="entry name" value="PROTEIN_KINASE_ATP"/>
    <property type="match status" value="1"/>
</dbReference>
<dbReference type="OrthoDB" id="193931at2759"/>
<keyword evidence="7" id="KW-0418">Kinase</keyword>
<feature type="compositionally biased region" description="Acidic residues" evidence="13">
    <location>
        <begin position="295"/>
        <end position="308"/>
    </location>
</feature>
<dbReference type="Gramene" id="PGSC0003DMT400011723">
    <property type="protein sequence ID" value="PGSC0003DMT400011723"/>
    <property type="gene ID" value="PGSC0003DMG400004601"/>
</dbReference>
<dbReference type="Pfam" id="PF03822">
    <property type="entry name" value="NAF"/>
    <property type="match status" value="1"/>
</dbReference>
<dbReference type="InterPro" id="IPR000719">
    <property type="entry name" value="Prot_kinase_dom"/>
</dbReference>
<evidence type="ECO:0000256" key="9">
    <source>
        <dbReference type="ARBA" id="ARBA00047899"/>
    </source>
</evidence>
<dbReference type="FunFam" id="1.10.510.10:FF:000279">
    <property type="entry name" value="Non-specific serine/threonine protein kinase"/>
    <property type="match status" value="1"/>
</dbReference>
<evidence type="ECO:0000256" key="6">
    <source>
        <dbReference type="ARBA" id="ARBA00022741"/>
    </source>
</evidence>
<keyword evidence="5" id="KW-0808">Transferase</keyword>
<keyword evidence="14" id="KW-0812">Transmembrane</keyword>
<keyword evidence="18" id="KW-1185">Reference proteome</keyword>
<keyword evidence="6 11" id="KW-0547">Nucleotide-binding</keyword>